<protein>
    <recommendedName>
        <fullName evidence="6">Xylanolytic transcriptional activator regulatory domain-containing protein</fullName>
    </recommendedName>
</protein>
<dbReference type="CDD" id="cd12148">
    <property type="entry name" value="fungal_TF_MHR"/>
    <property type="match status" value="1"/>
</dbReference>
<evidence type="ECO:0000313" key="8">
    <source>
        <dbReference type="Proteomes" id="UP000766486"/>
    </source>
</evidence>
<dbReference type="EMBL" id="CABFNS010000833">
    <property type="protein sequence ID" value="VUC31538.1"/>
    <property type="molecule type" value="Genomic_DNA"/>
</dbReference>
<evidence type="ECO:0000256" key="2">
    <source>
        <dbReference type="ARBA" id="ARBA00022723"/>
    </source>
</evidence>
<comment type="subcellular location">
    <subcellularLocation>
        <location evidence="1">Nucleus</location>
    </subcellularLocation>
</comment>
<keyword evidence="4" id="KW-0804">Transcription</keyword>
<dbReference type="Pfam" id="PF04082">
    <property type="entry name" value="Fungal_trans"/>
    <property type="match status" value="1"/>
</dbReference>
<organism evidence="7 8">
    <name type="scientific">Bionectria ochroleuca</name>
    <name type="common">Gliocladium roseum</name>
    <dbReference type="NCBI Taxonomy" id="29856"/>
    <lineage>
        <taxon>Eukaryota</taxon>
        <taxon>Fungi</taxon>
        <taxon>Dikarya</taxon>
        <taxon>Ascomycota</taxon>
        <taxon>Pezizomycotina</taxon>
        <taxon>Sordariomycetes</taxon>
        <taxon>Hypocreomycetidae</taxon>
        <taxon>Hypocreales</taxon>
        <taxon>Bionectriaceae</taxon>
        <taxon>Clonostachys</taxon>
    </lineage>
</organism>
<dbReference type="InterPro" id="IPR007219">
    <property type="entry name" value="XnlR_reg_dom"/>
</dbReference>
<evidence type="ECO:0000256" key="3">
    <source>
        <dbReference type="ARBA" id="ARBA00023015"/>
    </source>
</evidence>
<proteinExistence type="predicted"/>
<evidence type="ECO:0000259" key="6">
    <source>
        <dbReference type="Pfam" id="PF04082"/>
    </source>
</evidence>
<name>A0ABY6UMQ8_BIOOC</name>
<dbReference type="Proteomes" id="UP000766486">
    <property type="component" value="Unassembled WGS sequence"/>
</dbReference>
<evidence type="ECO:0000256" key="4">
    <source>
        <dbReference type="ARBA" id="ARBA00023163"/>
    </source>
</evidence>
<dbReference type="PANTHER" id="PTHR47338:SF20">
    <property type="entry name" value="ZN(II)2CYS6 TRANSCRIPTION FACTOR (EUROFUNG)"/>
    <property type="match status" value="1"/>
</dbReference>
<reference evidence="7 8" key="1">
    <citation type="submission" date="2019-06" db="EMBL/GenBank/DDBJ databases">
        <authorList>
            <person name="Broberg M."/>
        </authorList>
    </citation>
    <scope>NUCLEOTIDE SEQUENCE [LARGE SCALE GENOMIC DNA]</scope>
</reference>
<evidence type="ECO:0000256" key="5">
    <source>
        <dbReference type="ARBA" id="ARBA00023242"/>
    </source>
</evidence>
<evidence type="ECO:0000313" key="7">
    <source>
        <dbReference type="EMBL" id="VUC31538.1"/>
    </source>
</evidence>
<dbReference type="InterPro" id="IPR050815">
    <property type="entry name" value="TF_fung"/>
</dbReference>
<keyword evidence="5" id="KW-0539">Nucleus</keyword>
<comment type="caution">
    <text evidence="7">The sequence shown here is derived from an EMBL/GenBank/DDBJ whole genome shotgun (WGS) entry which is preliminary data.</text>
</comment>
<accession>A0ABY6UMQ8</accession>
<keyword evidence="3" id="KW-0805">Transcription regulation</keyword>
<keyword evidence="8" id="KW-1185">Reference proteome</keyword>
<feature type="domain" description="Xylanolytic transcriptional activator regulatory" evidence="6">
    <location>
        <begin position="105"/>
        <end position="289"/>
    </location>
</feature>
<evidence type="ECO:0000256" key="1">
    <source>
        <dbReference type="ARBA" id="ARBA00004123"/>
    </source>
</evidence>
<sequence length="486" mass="54587">MPSMPAFEKEMRQEKAALLIMHQNRMCVYDERSTYSDAVPSDSTQISDPRIDFSAKIRNEFPSVYFLDSVLFQRSGTQMPDAASDLATSLSGLVGDISANREFVSLYFEFVHPWLPFLSKRRFLERVLNPLGAKQIGNMLLISTMKLVAEDIVDDNTISPLYSSVKLALLRLEMSGNLEFRTLQAWIMISLYELGHGIYPAAYLTIGSCVRYARALGIHLSIENSFGSSMHDELDSEERRRSWWAILLLDGFVHLGCPAALEVNLPPTSDSILPIDDSVWEQGEQELSRAQLYRLTSPLTATMGRFCLTAQAGILLGRVFQHVNDTVNTDEFRHQEATVLDNTISALTQVSREEGRHRGIGVCSPTTICFSARLLLHDEERWQRSGSRENRIGLSPSRDIVDEIIGNMLRLARALASCGKCGAEQISPFCLETMYRSGMIFAQRFASEGDEEAYESFKILKLGMEATSRRWKAGNLLKARDLTGIL</sequence>
<gene>
    <name evidence="7" type="ORF">CLO192961_LOCUS305535</name>
</gene>
<dbReference type="PANTHER" id="PTHR47338">
    <property type="entry name" value="ZN(II)2CYS6 TRANSCRIPTION FACTOR (EUROFUNG)-RELATED"/>
    <property type="match status" value="1"/>
</dbReference>
<keyword evidence="2" id="KW-0479">Metal-binding</keyword>